<name>A0ABV5APG9_9BACL</name>
<evidence type="ECO:0000256" key="1">
    <source>
        <dbReference type="SAM" id="MobiDB-lite"/>
    </source>
</evidence>
<comment type="caution">
    <text evidence="2">The sequence shown here is derived from an EMBL/GenBank/DDBJ whole genome shotgun (WGS) entry which is preliminary data.</text>
</comment>
<organism evidence="2 3">
    <name type="scientific">Paenibacillus enshidis</name>
    <dbReference type="NCBI Taxonomy" id="1458439"/>
    <lineage>
        <taxon>Bacteria</taxon>
        <taxon>Bacillati</taxon>
        <taxon>Bacillota</taxon>
        <taxon>Bacilli</taxon>
        <taxon>Bacillales</taxon>
        <taxon>Paenibacillaceae</taxon>
        <taxon>Paenibacillus</taxon>
    </lineage>
</organism>
<dbReference type="RefSeq" id="WP_375353281.1">
    <property type="nucleotide sequence ID" value="NZ_JBHHMI010000002.1"/>
</dbReference>
<gene>
    <name evidence="2" type="ORF">ACE41H_02945</name>
</gene>
<accession>A0ABV5APG9</accession>
<feature type="region of interest" description="Disordered" evidence="1">
    <location>
        <begin position="267"/>
        <end position="297"/>
    </location>
</feature>
<reference evidence="2 3" key="1">
    <citation type="submission" date="2024-09" db="EMBL/GenBank/DDBJ databases">
        <title>Paenibacillus zeirhizospherea sp. nov., isolated from surface of the maize (Zea mays) roots in a horticulture field, Hungary.</title>
        <authorList>
            <person name="Marton D."/>
            <person name="Farkas M."/>
            <person name="Bedics A."/>
            <person name="Toth E."/>
            <person name="Tancsics A."/>
            <person name="Boka K."/>
            <person name="Maroti G."/>
            <person name="Kriszt B."/>
            <person name="Cserhati M."/>
        </authorList>
    </citation>
    <scope>NUCLEOTIDE SEQUENCE [LARGE SCALE GENOMIC DNA]</scope>
    <source>
        <strain evidence="2 3">KCTC 33519</strain>
    </source>
</reference>
<dbReference type="Proteomes" id="UP001580346">
    <property type="component" value="Unassembled WGS sequence"/>
</dbReference>
<proteinExistence type="predicted"/>
<dbReference type="InterPro" id="IPR045499">
    <property type="entry name" value="DUF6492"/>
</dbReference>
<dbReference type="SUPFAM" id="SSF53448">
    <property type="entry name" value="Nucleotide-diphospho-sugar transferases"/>
    <property type="match status" value="1"/>
</dbReference>
<evidence type="ECO:0000313" key="3">
    <source>
        <dbReference type="Proteomes" id="UP001580346"/>
    </source>
</evidence>
<keyword evidence="3" id="KW-1185">Reference proteome</keyword>
<dbReference type="EMBL" id="JBHHMI010000002">
    <property type="protein sequence ID" value="MFB5265744.1"/>
    <property type="molecule type" value="Genomic_DNA"/>
</dbReference>
<dbReference type="Pfam" id="PF20102">
    <property type="entry name" value="DUF6492"/>
    <property type="match status" value="1"/>
</dbReference>
<protein>
    <submittedName>
        <fullName evidence="2">DUF6492 family protein</fullName>
    </submittedName>
</protein>
<sequence>MPAIRGMWLKSTPMIDVLIPAIEKDLGTLPYVIDNVRRFVQHPIGRIYIVSPASSKIKQLCSSKNCVFIDEKTVLPITKKDINYQSPRWNRSGWLYQQLLKMNADQYVKASHFLVLDADTVLIRPHSFFKAGKTVFYCRDWSQPEYFNTYRKLLGMKPPRPRSFVTHYMMLEKSKLTALKKKIEAIHHIPWYKAIIRSIDKKKQFGFSEYETYANYLYTLNSDSMLLRNAKNKSLNMNAADLKEEEMLKLAREYRSLSFHKRKIYSKPPSAEEEAAMNTNAARHRRRMRSKAQKKRT</sequence>
<dbReference type="InterPro" id="IPR029044">
    <property type="entry name" value="Nucleotide-diphossugar_trans"/>
</dbReference>
<feature type="compositionally biased region" description="Basic residues" evidence="1">
    <location>
        <begin position="282"/>
        <end position="297"/>
    </location>
</feature>
<evidence type="ECO:0000313" key="2">
    <source>
        <dbReference type="EMBL" id="MFB5265744.1"/>
    </source>
</evidence>